<dbReference type="Gene3D" id="1.25.40.10">
    <property type="entry name" value="Tetratricopeptide repeat domain"/>
    <property type="match status" value="1"/>
</dbReference>
<feature type="region of interest" description="Disordered" evidence="2">
    <location>
        <begin position="141"/>
        <end position="161"/>
    </location>
</feature>
<dbReference type="Pfam" id="PF13432">
    <property type="entry name" value="TPR_16"/>
    <property type="match status" value="1"/>
</dbReference>
<dbReference type="PROSITE" id="PS50005">
    <property type="entry name" value="TPR"/>
    <property type="match status" value="1"/>
</dbReference>
<keyword evidence="1" id="KW-0802">TPR repeat</keyword>
<gene>
    <name evidence="3" type="primary">ybgF</name>
    <name evidence="3" type="ORF">JFN93_01090</name>
</gene>
<proteinExistence type="inferred from homology"/>
<reference evidence="3" key="1">
    <citation type="submission" date="2020-12" db="EMBL/GenBank/DDBJ databases">
        <title>Geomonas sp. Red875, isolated from river sediment.</title>
        <authorList>
            <person name="Xu Z."/>
            <person name="Zhang Z."/>
            <person name="Masuda Y."/>
            <person name="Itoh H."/>
            <person name="Senoo K."/>
        </authorList>
    </citation>
    <scope>NUCLEOTIDE SEQUENCE</scope>
    <source>
        <strain evidence="3">Red875</strain>
    </source>
</reference>
<keyword evidence="4" id="KW-1185">Reference proteome</keyword>
<evidence type="ECO:0000313" key="4">
    <source>
        <dbReference type="Proteomes" id="UP000636888"/>
    </source>
</evidence>
<feature type="region of interest" description="Disordered" evidence="2">
    <location>
        <begin position="106"/>
        <end position="128"/>
    </location>
</feature>
<dbReference type="InterPro" id="IPR019734">
    <property type="entry name" value="TPR_rpt"/>
</dbReference>
<sequence>MQRKLWPVIGIFAVTLAGCSGSDVIVRKQVEMEGTLDRLTQENAALGLRVTKFGEALKDLQTQVKAAAGDPEVFSQFRVQVDSMQHQLTELNRSVAQLQQAQTQQAAQQLAAPPAAPAAPAAGEAVSAHHDAALAPAVPEAAPVATHAEPKAAAAKAPEGKRPAKEAYDKAFALFNAQNFDGAAAAFEKFAKDEPRHVLAPNAYYWAGECYYSQKRYARALETFNKVVAQYPKASKVPDALLKIGFTQISLNDQVKAKGTLKSLVEKFPKSPAAAKARERLAHL</sequence>
<dbReference type="AlphaFoldDB" id="A0A8J7IN05"/>
<feature type="repeat" description="TPR" evidence="1">
    <location>
        <begin position="201"/>
        <end position="234"/>
    </location>
</feature>
<dbReference type="EMBL" id="JAEMHM010000001">
    <property type="protein sequence ID" value="MBJ6723289.1"/>
    <property type="molecule type" value="Genomic_DNA"/>
</dbReference>
<organism evidence="3 4">
    <name type="scientific">Geomesophilobacter sediminis</name>
    <dbReference type="NCBI Taxonomy" id="2798584"/>
    <lineage>
        <taxon>Bacteria</taxon>
        <taxon>Pseudomonadati</taxon>
        <taxon>Thermodesulfobacteriota</taxon>
        <taxon>Desulfuromonadia</taxon>
        <taxon>Geobacterales</taxon>
        <taxon>Geobacteraceae</taxon>
        <taxon>Geomesophilobacter</taxon>
    </lineage>
</organism>
<dbReference type="SUPFAM" id="SSF48452">
    <property type="entry name" value="TPR-like"/>
    <property type="match status" value="1"/>
</dbReference>
<comment type="caution">
    <text evidence="3">The sequence shown here is derived from an EMBL/GenBank/DDBJ whole genome shotgun (WGS) entry which is preliminary data.</text>
</comment>
<dbReference type="InterPro" id="IPR014162">
    <property type="entry name" value="CpoB_C"/>
</dbReference>
<name>A0A8J7IN05_9BACT</name>
<accession>A0A8J7IN05</accession>
<feature type="compositionally biased region" description="Low complexity" evidence="2">
    <location>
        <begin position="141"/>
        <end position="157"/>
    </location>
</feature>
<evidence type="ECO:0000256" key="1">
    <source>
        <dbReference type="PROSITE-ProRule" id="PRU00339"/>
    </source>
</evidence>
<dbReference type="GO" id="GO:0051301">
    <property type="term" value="P:cell division"/>
    <property type="evidence" value="ECO:0007669"/>
    <property type="project" value="InterPro"/>
</dbReference>
<dbReference type="PROSITE" id="PS51257">
    <property type="entry name" value="PROKAR_LIPOPROTEIN"/>
    <property type="match status" value="1"/>
</dbReference>
<evidence type="ECO:0000313" key="3">
    <source>
        <dbReference type="EMBL" id="MBJ6723289.1"/>
    </source>
</evidence>
<protein>
    <submittedName>
        <fullName evidence="3">Tol-pal system protein YbgF</fullName>
    </submittedName>
</protein>
<dbReference type="NCBIfam" id="TIGR02795">
    <property type="entry name" value="tol_pal_ybgF"/>
    <property type="match status" value="1"/>
</dbReference>
<dbReference type="Proteomes" id="UP000636888">
    <property type="component" value="Unassembled WGS sequence"/>
</dbReference>
<dbReference type="RefSeq" id="WP_199382128.1">
    <property type="nucleotide sequence ID" value="NZ_JAEMHM010000001.1"/>
</dbReference>
<dbReference type="Pfam" id="PF13174">
    <property type="entry name" value="TPR_6"/>
    <property type="match status" value="1"/>
</dbReference>
<evidence type="ECO:0000256" key="2">
    <source>
        <dbReference type="SAM" id="MobiDB-lite"/>
    </source>
</evidence>
<dbReference type="InterPro" id="IPR034706">
    <property type="entry name" value="CpoB"/>
</dbReference>
<dbReference type="InterPro" id="IPR011990">
    <property type="entry name" value="TPR-like_helical_dom_sf"/>
</dbReference>
<feature type="compositionally biased region" description="Low complexity" evidence="2">
    <location>
        <begin position="106"/>
        <end position="122"/>
    </location>
</feature>
<dbReference type="HAMAP" id="MF_02066">
    <property type="entry name" value="CpoB"/>
    <property type="match status" value="1"/>
</dbReference>